<dbReference type="Proteomes" id="UP001295423">
    <property type="component" value="Unassembled WGS sequence"/>
</dbReference>
<sequence length="69" mass="8012">MVFIERKWAKAYESGILWWAEIHDSLRLVPKSVVYTFNPSQSTLSILYILISGDFMLHHSNIICMILGQ</sequence>
<reference evidence="1" key="1">
    <citation type="submission" date="2023-08" db="EMBL/GenBank/DDBJ databases">
        <authorList>
            <person name="Audoor S."/>
            <person name="Bilcke G."/>
        </authorList>
    </citation>
    <scope>NUCLEOTIDE SEQUENCE</scope>
</reference>
<gene>
    <name evidence="1" type="ORF">CYCCA115_LOCUS13400</name>
</gene>
<proteinExistence type="predicted"/>
<organism evidence="1 2">
    <name type="scientific">Cylindrotheca closterium</name>
    <dbReference type="NCBI Taxonomy" id="2856"/>
    <lineage>
        <taxon>Eukaryota</taxon>
        <taxon>Sar</taxon>
        <taxon>Stramenopiles</taxon>
        <taxon>Ochrophyta</taxon>
        <taxon>Bacillariophyta</taxon>
        <taxon>Bacillariophyceae</taxon>
        <taxon>Bacillariophycidae</taxon>
        <taxon>Bacillariales</taxon>
        <taxon>Bacillariaceae</taxon>
        <taxon>Cylindrotheca</taxon>
    </lineage>
</organism>
<comment type="caution">
    <text evidence="1">The sequence shown here is derived from an EMBL/GenBank/DDBJ whole genome shotgun (WGS) entry which is preliminary data.</text>
</comment>
<dbReference type="EMBL" id="CAKOGP040001800">
    <property type="protein sequence ID" value="CAJ1952124.1"/>
    <property type="molecule type" value="Genomic_DNA"/>
</dbReference>
<protein>
    <submittedName>
        <fullName evidence="1">Uncharacterized protein</fullName>
    </submittedName>
</protein>
<dbReference type="AlphaFoldDB" id="A0AAD2JI32"/>
<evidence type="ECO:0000313" key="1">
    <source>
        <dbReference type="EMBL" id="CAJ1952124.1"/>
    </source>
</evidence>
<accession>A0AAD2JI32</accession>
<keyword evidence="2" id="KW-1185">Reference proteome</keyword>
<evidence type="ECO:0000313" key="2">
    <source>
        <dbReference type="Proteomes" id="UP001295423"/>
    </source>
</evidence>
<name>A0AAD2JI32_9STRA</name>